<name>A0A2J6SX37_9HELO</name>
<accession>A0A2J6SX37</accession>
<dbReference type="Proteomes" id="UP000235371">
    <property type="component" value="Unassembled WGS sequence"/>
</dbReference>
<dbReference type="EMBL" id="KZ613856">
    <property type="protein sequence ID" value="PMD55338.1"/>
    <property type="molecule type" value="Genomic_DNA"/>
</dbReference>
<gene>
    <name evidence="1" type="ORF">K444DRAFT_103516</name>
</gene>
<reference evidence="1 2" key="1">
    <citation type="submission" date="2016-04" db="EMBL/GenBank/DDBJ databases">
        <title>A degradative enzymes factory behind the ericoid mycorrhizal symbiosis.</title>
        <authorList>
            <consortium name="DOE Joint Genome Institute"/>
            <person name="Martino E."/>
            <person name="Morin E."/>
            <person name="Grelet G."/>
            <person name="Kuo A."/>
            <person name="Kohler A."/>
            <person name="Daghino S."/>
            <person name="Barry K."/>
            <person name="Choi C."/>
            <person name="Cichocki N."/>
            <person name="Clum A."/>
            <person name="Copeland A."/>
            <person name="Hainaut M."/>
            <person name="Haridas S."/>
            <person name="Labutti K."/>
            <person name="Lindquist E."/>
            <person name="Lipzen A."/>
            <person name="Khouja H.-R."/>
            <person name="Murat C."/>
            <person name="Ohm R."/>
            <person name="Olson A."/>
            <person name="Spatafora J."/>
            <person name="Veneault-Fourrey C."/>
            <person name="Henrissat B."/>
            <person name="Grigoriev I."/>
            <person name="Martin F."/>
            <person name="Perotto S."/>
        </authorList>
    </citation>
    <scope>NUCLEOTIDE SEQUENCE [LARGE SCALE GENOMIC DNA]</scope>
    <source>
        <strain evidence="1 2">E</strain>
    </source>
</reference>
<dbReference type="InParanoid" id="A0A2J6SX37"/>
<evidence type="ECO:0000313" key="2">
    <source>
        <dbReference type="Proteomes" id="UP000235371"/>
    </source>
</evidence>
<sequence length="320" mass="36269">MPLLDRLRKCHAELQKAVKQPMQGPEEDELLTEIANISNMATLLKERVAAKQAGRARQAFDLLKPWMDDLNDVASIRSNLTHIFHNQHKAPTVQIVEDLTSEDPNLLMDFACTVRTGKWTDKHMTFELYKCVKAWLKDSLRPPWDEKVSKALNEALNELMETTLKDSETFKAFFARAASFPKKGRPATRCKAGRLARRKATSNVCTARQTGTCTSTTRYRATGNIATIFKVAFAAWTSTYISTTSNFAFTTRRKATPRWMANTNSDGAFTNRCMAPGNIAFATRRTHTRTSTRCEATSNATFATRRTFVKYHPRKYSTTY</sequence>
<dbReference type="RefSeq" id="XP_024732242.1">
    <property type="nucleotide sequence ID" value="XM_024870271.1"/>
</dbReference>
<proteinExistence type="predicted"/>
<keyword evidence="2" id="KW-1185">Reference proteome</keyword>
<dbReference type="GeneID" id="36578353"/>
<protein>
    <submittedName>
        <fullName evidence="1">Uncharacterized protein</fullName>
    </submittedName>
</protein>
<evidence type="ECO:0000313" key="1">
    <source>
        <dbReference type="EMBL" id="PMD55338.1"/>
    </source>
</evidence>
<organism evidence="1 2">
    <name type="scientific">Hyaloscypha bicolor E</name>
    <dbReference type="NCBI Taxonomy" id="1095630"/>
    <lineage>
        <taxon>Eukaryota</taxon>
        <taxon>Fungi</taxon>
        <taxon>Dikarya</taxon>
        <taxon>Ascomycota</taxon>
        <taxon>Pezizomycotina</taxon>
        <taxon>Leotiomycetes</taxon>
        <taxon>Helotiales</taxon>
        <taxon>Hyaloscyphaceae</taxon>
        <taxon>Hyaloscypha</taxon>
        <taxon>Hyaloscypha bicolor</taxon>
    </lineage>
</organism>
<dbReference type="AlphaFoldDB" id="A0A2J6SX37"/>